<feature type="transmembrane region" description="Helical" evidence="2">
    <location>
        <begin position="98"/>
        <end position="126"/>
    </location>
</feature>
<name>A0A9D2KIW7_9FIRM</name>
<organism evidence="3 4">
    <name type="scientific">Candidatus Mediterraneibacter pullicola</name>
    <dbReference type="NCBI Taxonomy" id="2838682"/>
    <lineage>
        <taxon>Bacteria</taxon>
        <taxon>Bacillati</taxon>
        <taxon>Bacillota</taxon>
        <taxon>Clostridia</taxon>
        <taxon>Lachnospirales</taxon>
        <taxon>Lachnospiraceae</taxon>
        <taxon>Mediterraneibacter</taxon>
    </lineage>
</organism>
<feature type="transmembrane region" description="Helical" evidence="2">
    <location>
        <begin position="23"/>
        <end position="49"/>
    </location>
</feature>
<dbReference type="Proteomes" id="UP000824223">
    <property type="component" value="Unassembled WGS sequence"/>
</dbReference>
<protein>
    <submittedName>
        <fullName evidence="3">RNA-binding protein</fullName>
    </submittedName>
</protein>
<keyword evidence="2" id="KW-1133">Transmembrane helix</keyword>
<accession>A0A9D2KIW7</accession>
<evidence type="ECO:0000313" key="3">
    <source>
        <dbReference type="EMBL" id="HJA06480.1"/>
    </source>
</evidence>
<evidence type="ECO:0000313" key="4">
    <source>
        <dbReference type="Proteomes" id="UP000824223"/>
    </source>
</evidence>
<evidence type="ECO:0000256" key="2">
    <source>
        <dbReference type="SAM" id="Phobius"/>
    </source>
</evidence>
<reference evidence="3" key="1">
    <citation type="journal article" date="2021" name="PeerJ">
        <title>Extensive microbial diversity within the chicken gut microbiome revealed by metagenomics and culture.</title>
        <authorList>
            <person name="Gilroy R."/>
            <person name="Ravi A."/>
            <person name="Getino M."/>
            <person name="Pursley I."/>
            <person name="Horton D.L."/>
            <person name="Alikhan N.F."/>
            <person name="Baker D."/>
            <person name="Gharbi K."/>
            <person name="Hall N."/>
            <person name="Watson M."/>
            <person name="Adriaenssens E.M."/>
            <person name="Foster-Nyarko E."/>
            <person name="Jarju S."/>
            <person name="Secka A."/>
            <person name="Antonio M."/>
            <person name="Oren A."/>
            <person name="Chaudhuri R.R."/>
            <person name="La Ragione R."/>
            <person name="Hildebrand F."/>
            <person name="Pallen M.J."/>
        </authorList>
    </citation>
    <scope>NUCLEOTIDE SEQUENCE</scope>
    <source>
        <strain evidence="3">ChiSjej2B20-11307</strain>
    </source>
</reference>
<dbReference type="AlphaFoldDB" id="A0A9D2KIW7"/>
<reference evidence="3" key="2">
    <citation type="submission" date="2021-04" db="EMBL/GenBank/DDBJ databases">
        <authorList>
            <person name="Gilroy R."/>
        </authorList>
    </citation>
    <scope>NUCLEOTIDE SEQUENCE</scope>
    <source>
        <strain evidence="3">ChiSjej2B20-11307</strain>
    </source>
</reference>
<sequence length="271" mass="30164">MDFDYNYGYSYGYDPLGSNFENAVVTMLFSIYLIVLTAVLIFALVSYIFRAVGLYTIGKRMGRKYPWLAFIPFARSYFQGELAGEIVLKNKTIKNPGIWNLVIPIIGGVSSGIFLIVFMLVGGFGVMAGGRRSADFILIWMLLMYVIYILLLIAVNVVRTILLVLINKQILEQFTSENMALVHSVVSQFVPLYEAFCFFAMRNKNFREGKEPVLTPPPAPIPPVPPVHPAGEPDRPVPPVPPVHPDRPVPPVSLVHSAEEQDSEGDPGKTE</sequence>
<feature type="region of interest" description="Disordered" evidence="1">
    <location>
        <begin position="211"/>
        <end position="271"/>
    </location>
</feature>
<comment type="caution">
    <text evidence="3">The sequence shown here is derived from an EMBL/GenBank/DDBJ whole genome shotgun (WGS) entry which is preliminary data.</text>
</comment>
<keyword evidence="2" id="KW-0812">Transmembrane</keyword>
<keyword evidence="2" id="KW-0472">Membrane</keyword>
<feature type="compositionally biased region" description="Pro residues" evidence="1">
    <location>
        <begin position="236"/>
        <end position="251"/>
    </location>
</feature>
<feature type="compositionally biased region" description="Pro residues" evidence="1">
    <location>
        <begin position="214"/>
        <end position="228"/>
    </location>
</feature>
<gene>
    <name evidence="3" type="ORF">H9798_04935</name>
</gene>
<feature type="transmembrane region" description="Helical" evidence="2">
    <location>
        <begin position="138"/>
        <end position="166"/>
    </location>
</feature>
<dbReference type="EMBL" id="DXAK01000023">
    <property type="protein sequence ID" value="HJA06480.1"/>
    <property type="molecule type" value="Genomic_DNA"/>
</dbReference>
<proteinExistence type="predicted"/>
<evidence type="ECO:0000256" key="1">
    <source>
        <dbReference type="SAM" id="MobiDB-lite"/>
    </source>
</evidence>